<evidence type="ECO:0000313" key="5">
    <source>
        <dbReference type="EMBL" id="RJY34251.1"/>
    </source>
</evidence>
<dbReference type="PANTHER" id="PTHR46394">
    <property type="entry name" value="ANNEXIN"/>
    <property type="match status" value="1"/>
</dbReference>
<dbReference type="InterPro" id="IPR016035">
    <property type="entry name" value="Acyl_Trfase/lysoPLipase"/>
</dbReference>
<feature type="active site" description="Proton acceptor" evidence="2">
    <location>
        <position position="288"/>
    </location>
</feature>
<feature type="active site" description="Nucleophile" evidence="2">
    <location>
        <position position="73"/>
    </location>
</feature>
<evidence type="ECO:0000259" key="4">
    <source>
        <dbReference type="PROSITE" id="PS51635"/>
    </source>
</evidence>
<dbReference type="CDD" id="cd07207">
    <property type="entry name" value="Pat_ExoU_VipD_like"/>
    <property type="match status" value="1"/>
</dbReference>
<comment type="caution">
    <text evidence="5">The sequence shown here is derived from an EMBL/GenBank/DDBJ whole genome shotgun (WGS) entry which is preliminary data.</text>
</comment>
<dbReference type="InterPro" id="IPR054392">
    <property type="entry name" value="VipD-like_C"/>
</dbReference>
<evidence type="ECO:0000256" key="2">
    <source>
        <dbReference type="PROSITE-ProRule" id="PRU01161"/>
    </source>
</evidence>
<reference evidence="5 6" key="1">
    <citation type="submission" date="2018-08" db="EMBL/GenBank/DDBJ databases">
        <title>Genome Sequences of Legionella pneumophila subsp. pneumophila Isolates, Recovered from a Drinking Water System in a Large Builging.</title>
        <authorList>
            <person name="Gomez-Alvarez V."/>
            <person name="Boczek L."/>
            <person name="King D."/>
            <person name="Pemberton A."/>
            <person name="Pfaller S."/>
            <person name="Rodgers M."/>
            <person name="Santodomingo J."/>
            <person name="Revetta R."/>
        </authorList>
    </citation>
    <scope>NUCLEOTIDE SEQUENCE [LARGE SCALE GENOMIC DNA]</scope>
    <source>
        <strain evidence="5 6">L01C.1</strain>
    </source>
</reference>
<protein>
    <submittedName>
        <fullName evidence="5">VipD</fullName>
    </submittedName>
</protein>
<dbReference type="Gene3D" id="3.40.1090.10">
    <property type="entry name" value="Cytosolic phospholipase A2 catalytic domain"/>
    <property type="match status" value="2"/>
</dbReference>
<feature type="short sequence motif" description="DGA/G" evidence="2">
    <location>
        <begin position="288"/>
        <end position="290"/>
    </location>
</feature>
<name>A0A3A6WHL6_LEGPN</name>
<keyword evidence="2" id="KW-0378">Hydrolase</keyword>
<dbReference type="InterPro" id="IPR002641">
    <property type="entry name" value="PNPLA_dom"/>
</dbReference>
<accession>A0A3A6WHL6</accession>
<dbReference type="Pfam" id="PF01734">
    <property type="entry name" value="Patatin"/>
    <property type="match status" value="1"/>
</dbReference>
<dbReference type="RefSeq" id="WP_025520099.1">
    <property type="nucleotide sequence ID" value="NZ_CP021281.1"/>
</dbReference>
<keyword evidence="2" id="KW-0442">Lipid degradation</keyword>
<proteinExistence type="predicted"/>
<feature type="region of interest" description="Disordered" evidence="3">
    <location>
        <begin position="593"/>
        <end position="621"/>
    </location>
</feature>
<feature type="domain" description="PNPLA" evidence="4">
    <location>
        <begin position="38"/>
        <end position="301"/>
    </location>
</feature>
<dbReference type="AlphaFoldDB" id="A0A3A6WHL6"/>
<evidence type="ECO:0000256" key="1">
    <source>
        <dbReference type="ARBA" id="ARBA00023098"/>
    </source>
</evidence>
<evidence type="ECO:0000256" key="3">
    <source>
        <dbReference type="SAM" id="MobiDB-lite"/>
    </source>
</evidence>
<organism evidence="5 6">
    <name type="scientific">Legionella pneumophila subsp. pneumophila</name>
    <dbReference type="NCBI Taxonomy" id="91891"/>
    <lineage>
        <taxon>Bacteria</taxon>
        <taxon>Pseudomonadati</taxon>
        <taxon>Pseudomonadota</taxon>
        <taxon>Gammaproteobacteria</taxon>
        <taxon>Legionellales</taxon>
        <taxon>Legionellaceae</taxon>
        <taxon>Legionella</taxon>
    </lineage>
</organism>
<keyword evidence="1 2" id="KW-0443">Lipid metabolism</keyword>
<feature type="short sequence motif" description="GXSXG" evidence="2">
    <location>
        <begin position="71"/>
        <end position="75"/>
    </location>
</feature>
<dbReference type="PROSITE" id="PS51635">
    <property type="entry name" value="PNPLA"/>
    <property type="match status" value="1"/>
</dbReference>
<sequence>MRLAVIMTKSRKLKRNLLEISKTETGQYSVSAPEHKGLVLSGGGAKGISYLGMIQALQERGKIKNLTHVSGASAGAMTASILAVGMDIKDIKKLIEGLDITKLLDNSGVGFRARGDRFRNILDVIYMMQMKKHLESVQQPIPPEQQMNYGILKQKIALYEDKLSRAGIVINNVDDIINLTKSVKDLEKLDKALNSIPTELKGAKGEQLENPRITLGDLGRLRELLPEENKHLIKNLSVVVTNQTKHELERYSEDSTPQQSIAQVVQWSGAHPVLFVPGRNAKGEYIADGGILDNMPEIEGLDREEVLCVKAEAGTAFEARVNKAKQSAMEAISWFKARMDSLVEATIGGKWLHATSSVLNREKVYYNIDNMIYINTGEVTTTNTSPTPEQRARAVKNGYDQTMQLLDSHKQTFDHPLMAILYIGHDKLKDALIDEKSEKEIFEASAHAQAILHLQEQIVKEMNDGDYSSVQNYLDQIEDILTVDAKMDDIQQEKAFALCIKQVNFLSEGKLETYLNKVEAEAKAAAEPSWATKILNLLWAPIEWVVSLFKGPAQDFKVEVQTEPVKVSTSENQETVSNVKDINPAVEYRKIMAEGRREHTDPSPSLQEKENVEPSVTFGNT</sequence>
<dbReference type="EMBL" id="QWDR01000001">
    <property type="protein sequence ID" value="RJY34251.1"/>
    <property type="molecule type" value="Genomic_DNA"/>
</dbReference>
<dbReference type="Pfam" id="PF22140">
    <property type="entry name" value="VipD-like_C"/>
    <property type="match status" value="1"/>
</dbReference>
<feature type="compositionally biased region" description="Basic and acidic residues" evidence="3">
    <location>
        <begin position="593"/>
        <end position="612"/>
    </location>
</feature>
<dbReference type="GO" id="GO:0016042">
    <property type="term" value="P:lipid catabolic process"/>
    <property type="evidence" value="ECO:0007669"/>
    <property type="project" value="UniProtKB-UniRule"/>
</dbReference>
<dbReference type="InterPro" id="IPR052580">
    <property type="entry name" value="Lipid_Hydrolase"/>
</dbReference>
<dbReference type="PANTHER" id="PTHR46394:SF1">
    <property type="entry name" value="PNPLA DOMAIN-CONTAINING PROTEIN"/>
    <property type="match status" value="1"/>
</dbReference>
<dbReference type="SUPFAM" id="SSF52151">
    <property type="entry name" value="FabD/lysophospholipase-like"/>
    <property type="match status" value="1"/>
</dbReference>
<gene>
    <name evidence="5" type="ORF">D1H98_05510</name>
</gene>
<dbReference type="GO" id="GO:0016787">
    <property type="term" value="F:hydrolase activity"/>
    <property type="evidence" value="ECO:0007669"/>
    <property type="project" value="UniProtKB-UniRule"/>
</dbReference>
<feature type="short sequence motif" description="GXGXXG" evidence="2">
    <location>
        <begin position="42"/>
        <end position="47"/>
    </location>
</feature>
<evidence type="ECO:0000313" key="6">
    <source>
        <dbReference type="Proteomes" id="UP000277145"/>
    </source>
</evidence>
<dbReference type="Proteomes" id="UP000277145">
    <property type="component" value="Unassembled WGS sequence"/>
</dbReference>